<proteinExistence type="predicted"/>
<reference evidence="2 3" key="1">
    <citation type="submission" date="2019-09" db="EMBL/GenBank/DDBJ databases">
        <authorList>
            <person name="Ou C."/>
        </authorList>
    </citation>
    <scope>NUCLEOTIDE SEQUENCE [LARGE SCALE GENOMIC DNA]</scope>
    <source>
        <strain evidence="2">S2</strain>
        <tissue evidence="2">Leaf</tissue>
    </source>
</reference>
<protein>
    <submittedName>
        <fullName evidence="2">Uncharacterized protein</fullName>
    </submittedName>
</protein>
<dbReference type="EMBL" id="SMOL01000402">
    <property type="protein sequence ID" value="KAB2615973.1"/>
    <property type="molecule type" value="Genomic_DNA"/>
</dbReference>
<dbReference type="OrthoDB" id="1644512at2759"/>
<name>A0A5N5GME3_9ROSA</name>
<evidence type="ECO:0000313" key="2">
    <source>
        <dbReference type="EMBL" id="KAB2615973.1"/>
    </source>
</evidence>
<gene>
    <name evidence="2" type="ORF">D8674_022561</name>
</gene>
<sequence>MDFKKLKSMNWVGNIYQKFETIRQEVDGIVNQDSIKYVENQVQTVGKSVKKFSSTVQDLLPMVRQKSAISVKSRENVKENSLDVTANQSPGEPNVKNPVRNQLSLVSTENDLADQPNPPTMNTLEVSELSVGKIDEVLANEKSLVAIEKQSPTEPNVMTPVKNQPSLVSSKYHLADQPSSPTLIDTVEVPESDLSVGKVDEVLTSEGLVDATENKSPTNLNAMDRGTNQLSVVSSKYHLPDQPSSPTSMDTLKVSESDLSVGNIEDSFDSTEKQSPMEPNVMDHVTEQLSLVGRKYYLADQSSSPAAVDTLEVLESELSVENTDEVWTNENSLDATENQTPTYPSVIDPYQPGLIFSKYNLAGQLSSPASLNTLEVLESDLSVPEFDDISPESVAEGTPRTAEFMPLTVPSRKKQVQICDSVQYDALKPSLDIGSSDESSSDFSRSSMETIDLHDKVKLEERSVDFRDKVQLEESCVIVDDSVLHTVSSRARKQRSYKKRIQDAFTSKKRLAKEYEQLAIWFGDSHIETSQQTLSNVKSSETDDACDSEWELL</sequence>
<evidence type="ECO:0000313" key="3">
    <source>
        <dbReference type="Proteomes" id="UP000327157"/>
    </source>
</evidence>
<dbReference type="PANTHER" id="PTHR34659">
    <property type="entry name" value="BNAA05G11610D PROTEIN"/>
    <property type="match status" value="1"/>
</dbReference>
<reference evidence="2 3" key="3">
    <citation type="submission" date="2019-11" db="EMBL/GenBank/DDBJ databases">
        <title>A de novo genome assembly of a pear dwarfing rootstock.</title>
        <authorList>
            <person name="Wang F."/>
            <person name="Wang J."/>
            <person name="Li S."/>
            <person name="Zhang Y."/>
            <person name="Fang M."/>
            <person name="Ma L."/>
            <person name="Zhao Y."/>
            <person name="Jiang S."/>
        </authorList>
    </citation>
    <scope>NUCLEOTIDE SEQUENCE [LARGE SCALE GENOMIC DNA]</scope>
    <source>
        <strain evidence="2">S2</strain>
        <tissue evidence="2">Leaf</tissue>
    </source>
</reference>
<feature type="compositionally biased region" description="Basic and acidic residues" evidence="1">
    <location>
        <begin position="72"/>
        <end position="81"/>
    </location>
</feature>
<dbReference type="Proteomes" id="UP000327157">
    <property type="component" value="Chromosome 3"/>
</dbReference>
<keyword evidence="3" id="KW-1185">Reference proteome</keyword>
<dbReference type="AlphaFoldDB" id="A0A5N5GME3"/>
<feature type="compositionally biased region" description="Polar residues" evidence="1">
    <location>
        <begin position="82"/>
        <end position="91"/>
    </location>
</feature>
<evidence type="ECO:0000256" key="1">
    <source>
        <dbReference type="SAM" id="MobiDB-lite"/>
    </source>
</evidence>
<dbReference type="GO" id="GO:0061908">
    <property type="term" value="C:phagophore"/>
    <property type="evidence" value="ECO:0007669"/>
    <property type="project" value="TreeGrafter"/>
</dbReference>
<feature type="region of interest" description="Disordered" evidence="1">
    <location>
        <begin position="71"/>
        <end position="98"/>
    </location>
</feature>
<dbReference type="GO" id="GO:0006950">
    <property type="term" value="P:response to stress"/>
    <property type="evidence" value="ECO:0007669"/>
    <property type="project" value="TreeGrafter"/>
</dbReference>
<accession>A0A5N5GME3</accession>
<dbReference type="InterPro" id="IPR053273">
    <property type="entry name" value="CST_Regulator"/>
</dbReference>
<reference evidence="3" key="2">
    <citation type="submission" date="2019-10" db="EMBL/GenBank/DDBJ databases">
        <title>A de novo genome assembly of a pear dwarfing rootstock.</title>
        <authorList>
            <person name="Wang F."/>
            <person name="Wang J."/>
            <person name="Li S."/>
            <person name="Zhang Y."/>
            <person name="Fang M."/>
            <person name="Ma L."/>
            <person name="Zhao Y."/>
            <person name="Jiang S."/>
        </authorList>
    </citation>
    <scope>NUCLEOTIDE SEQUENCE [LARGE SCALE GENOMIC DNA]</scope>
</reference>
<organism evidence="2 3">
    <name type="scientific">Pyrus ussuriensis x Pyrus communis</name>
    <dbReference type="NCBI Taxonomy" id="2448454"/>
    <lineage>
        <taxon>Eukaryota</taxon>
        <taxon>Viridiplantae</taxon>
        <taxon>Streptophyta</taxon>
        <taxon>Embryophyta</taxon>
        <taxon>Tracheophyta</taxon>
        <taxon>Spermatophyta</taxon>
        <taxon>Magnoliopsida</taxon>
        <taxon>eudicotyledons</taxon>
        <taxon>Gunneridae</taxon>
        <taxon>Pentapetalae</taxon>
        <taxon>rosids</taxon>
        <taxon>fabids</taxon>
        <taxon>Rosales</taxon>
        <taxon>Rosaceae</taxon>
        <taxon>Amygdaloideae</taxon>
        <taxon>Maleae</taxon>
        <taxon>Pyrus</taxon>
    </lineage>
</organism>
<comment type="caution">
    <text evidence="2">The sequence shown here is derived from an EMBL/GenBank/DDBJ whole genome shotgun (WGS) entry which is preliminary data.</text>
</comment>
<dbReference type="GO" id="GO:0005776">
    <property type="term" value="C:autophagosome"/>
    <property type="evidence" value="ECO:0007669"/>
    <property type="project" value="TreeGrafter"/>
</dbReference>
<dbReference type="PANTHER" id="PTHR34659:SF1">
    <property type="entry name" value="PROTEIN EGT2"/>
    <property type="match status" value="1"/>
</dbReference>